<organism evidence="1 2">
    <name type="scientific">Lunatimonas lonarensis</name>
    <dbReference type="NCBI Taxonomy" id="1232681"/>
    <lineage>
        <taxon>Bacteria</taxon>
        <taxon>Pseudomonadati</taxon>
        <taxon>Bacteroidota</taxon>
        <taxon>Cytophagia</taxon>
        <taxon>Cytophagales</taxon>
        <taxon>Cyclobacteriaceae</taxon>
    </lineage>
</organism>
<evidence type="ECO:0000313" key="2">
    <source>
        <dbReference type="Proteomes" id="UP000013909"/>
    </source>
</evidence>
<gene>
    <name evidence="1" type="ORF">ADIS_1320</name>
</gene>
<sequence length="40" mass="4760">MHDFFVKYTPFSGFYFPKRLYYCFRPTNAAVAFALTKAKN</sequence>
<dbReference type="STRING" id="1232681.ADIS_1320"/>
<comment type="caution">
    <text evidence="1">The sequence shown here is derived from an EMBL/GenBank/DDBJ whole genome shotgun (WGS) entry which is preliminary data.</text>
</comment>
<protein>
    <submittedName>
        <fullName evidence="1">Uncharacterized protein</fullName>
    </submittedName>
</protein>
<reference evidence="1 2" key="1">
    <citation type="submission" date="2013-02" db="EMBL/GenBank/DDBJ databases">
        <title>A novel strain isolated from Lonar lake, Maharashtra, India.</title>
        <authorList>
            <person name="Singh A."/>
        </authorList>
    </citation>
    <scope>NUCLEOTIDE SEQUENCE [LARGE SCALE GENOMIC DNA]</scope>
    <source>
        <strain evidence="1 2">AK24</strain>
    </source>
</reference>
<proteinExistence type="predicted"/>
<dbReference type="EMBL" id="AQHR01000041">
    <property type="protein sequence ID" value="EON78123.1"/>
    <property type="molecule type" value="Genomic_DNA"/>
</dbReference>
<dbReference type="AlphaFoldDB" id="R7ZVT5"/>
<evidence type="ECO:0000313" key="1">
    <source>
        <dbReference type="EMBL" id="EON78123.1"/>
    </source>
</evidence>
<keyword evidence="2" id="KW-1185">Reference proteome</keyword>
<name>R7ZVT5_9BACT</name>
<accession>R7ZVT5</accession>
<dbReference type="Proteomes" id="UP000013909">
    <property type="component" value="Unassembled WGS sequence"/>
</dbReference>